<gene>
    <name evidence="3" type="ORF">A5636_20900</name>
</gene>
<feature type="domain" description="DUF732" evidence="2">
    <location>
        <begin position="26"/>
        <end position="96"/>
    </location>
</feature>
<feature type="signal peptide" evidence="1">
    <location>
        <begin position="1"/>
        <end position="22"/>
    </location>
</feature>
<evidence type="ECO:0000259" key="2">
    <source>
        <dbReference type="Pfam" id="PF05305"/>
    </source>
</evidence>
<organism evidence="3 4">
    <name type="scientific">Mycobacterium asiaticum</name>
    <dbReference type="NCBI Taxonomy" id="1790"/>
    <lineage>
        <taxon>Bacteria</taxon>
        <taxon>Bacillati</taxon>
        <taxon>Actinomycetota</taxon>
        <taxon>Actinomycetes</taxon>
        <taxon>Mycobacteriales</taxon>
        <taxon>Mycobacteriaceae</taxon>
        <taxon>Mycobacterium</taxon>
    </lineage>
</organism>
<dbReference type="Proteomes" id="UP000093629">
    <property type="component" value="Unassembled WGS sequence"/>
</dbReference>
<comment type="caution">
    <text evidence="3">The sequence shown here is derived from an EMBL/GenBank/DDBJ whole genome shotgun (WGS) entry which is preliminary data.</text>
</comment>
<keyword evidence="1" id="KW-0732">Signal</keyword>
<accession>A0A1A3N995</accession>
<reference evidence="3 4" key="1">
    <citation type="submission" date="2016-06" db="EMBL/GenBank/DDBJ databases">
        <authorList>
            <person name="Kjaerup R.B."/>
            <person name="Dalgaard T.S."/>
            <person name="Juul-Madsen H.R."/>
        </authorList>
    </citation>
    <scope>NUCLEOTIDE SEQUENCE [LARGE SCALE GENOMIC DNA]</scope>
    <source>
        <strain evidence="3 4">1245139.5</strain>
    </source>
</reference>
<sequence>MKRLLVVISAVTALGVAAPARADANQDQAFLVALDAAGITYQSPDSAVSAAKKVCELADGGKSGIEVVQVLQDGNPGLSQVNAARFTAIAAGVYCPAKLPAKGSE</sequence>
<dbReference type="OrthoDB" id="4382032at2"/>
<protein>
    <recommendedName>
        <fullName evidence="2">DUF732 domain-containing protein</fullName>
    </recommendedName>
</protein>
<name>A0A1A3N995_MYCAS</name>
<proteinExistence type="predicted"/>
<dbReference type="RefSeq" id="WP_065157698.1">
    <property type="nucleotide sequence ID" value="NZ_LZLQ01000031.1"/>
</dbReference>
<evidence type="ECO:0000313" key="3">
    <source>
        <dbReference type="EMBL" id="OBK18351.1"/>
    </source>
</evidence>
<feature type="chain" id="PRO_5008326934" description="DUF732 domain-containing protein" evidence="1">
    <location>
        <begin position="23"/>
        <end position="105"/>
    </location>
</feature>
<dbReference type="InterPro" id="IPR007969">
    <property type="entry name" value="DUF732"/>
</dbReference>
<dbReference type="EMBL" id="LZLQ01000031">
    <property type="protein sequence ID" value="OBK18351.1"/>
    <property type="molecule type" value="Genomic_DNA"/>
</dbReference>
<keyword evidence="4" id="KW-1185">Reference proteome</keyword>
<dbReference type="Pfam" id="PF05305">
    <property type="entry name" value="DUF732"/>
    <property type="match status" value="1"/>
</dbReference>
<dbReference type="AlphaFoldDB" id="A0A1A3N995"/>
<evidence type="ECO:0000256" key="1">
    <source>
        <dbReference type="SAM" id="SignalP"/>
    </source>
</evidence>
<evidence type="ECO:0000313" key="4">
    <source>
        <dbReference type="Proteomes" id="UP000093629"/>
    </source>
</evidence>